<comment type="subcellular location">
    <subcellularLocation>
        <location evidence="2">Cytoplasm</location>
        <location evidence="2">Perinuclear region</location>
    </subcellularLocation>
    <subcellularLocation>
        <location evidence="1">Nucleus</location>
    </subcellularLocation>
</comment>
<dbReference type="Proteomes" id="UP000813385">
    <property type="component" value="Unassembled WGS sequence"/>
</dbReference>
<dbReference type="InterPro" id="IPR051164">
    <property type="entry name" value="NmrA-like_oxidored"/>
</dbReference>
<comment type="similarity">
    <text evidence="3">Belongs to the NmrA-type oxidoreductase family.</text>
</comment>
<dbReference type="CDD" id="cd05251">
    <property type="entry name" value="NmrA_like_SDR_a"/>
    <property type="match status" value="1"/>
</dbReference>
<keyword evidence="4" id="KW-0963">Cytoplasm</keyword>
<gene>
    <name evidence="10" type="ORF">B0T11DRAFT_270668</name>
</gene>
<dbReference type="InterPro" id="IPR036291">
    <property type="entry name" value="NAD(P)-bd_dom_sf"/>
</dbReference>
<dbReference type="EMBL" id="JAGPXD010000001">
    <property type="protein sequence ID" value="KAH7375643.1"/>
    <property type="molecule type" value="Genomic_DNA"/>
</dbReference>
<dbReference type="GO" id="GO:0005634">
    <property type="term" value="C:nucleus"/>
    <property type="evidence" value="ECO:0007669"/>
    <property type="project" value="UniProtKB-SubCell"/>
</dbReference>
<evidence type="ECO:0000256" key="1">
    <source>
        <dbReference type="ARBA" id="ARBA00004123"/>
    </source>
</evidence>
<evidence type="ECO:0000256" key="4">
    <source>
        <dbReference type="ARBA" id="ARBA00022490"/>
    </source>
</evidence>
<comment type="caution">
    <text evidence="10">The sequence shown here is derived from an EMBL/GenBank/DDBJ whole genome shotgun (WGS) entry which is preliminary data.</text>
</comment>
<evidence type="ECO:0000256" key="2">
    <source>
        <dbReference type="ARBA" id="ARBA00004556"/>
    </source>
</evidence>
<dbReference type="Gene3D" id="3.40.50.720">
    <property type="entry name" value="NAD(P)-binding Rossmann-like Domain"/>
    <property type="match status" value="1"/>
</dbReference>
<keyword evidence="6" id="KW-0539">Nucleus</keyword>
<protein>
    <recommendedName>
        <fullName evidence="7">NmrA-like family domain-containing protein 1</fullName>
    </recommendedName>
</protein>
<dbReference type="FunFam" id="3.40.50.720:FF:000181">
    <property type="entry name" value="NmrA-like family domain-containing protein 1"/>
    <property type="match status" value="1"/>
</dbReference>
<dbReference type="InterPro" id="IPR008030">
    <property type="entry name" value="NmrA-like"/>
</dbReference>
<feature type="domain" description="NmrA-like" evidence="9">
    <location>
        <begin position="73"/>
        <end position="374"/>
    </location>
</feature>
<evidence type="ECO:0000313" key="11">
    <source>
        <dbReference type="Proteomes" id="UP000813385"/>
    </source>
</evidence>
<evidence type="ECO:0000313" key="10">
    <source>
        <dbReference type="EMBL" id="KAH7375643.1"/>
    </source>
</evidence>
<evidence type="ECO:0000256" key="3">
    <source>
        <dbReference type="ARBA" id="ARBA00006328"/>
    </source>
</evidence>
<dbReference type="GO" id="GO:0048471">
    <property type="term" value="C:perinuclear region of cytoplasm"/>
    <property type="evidence" value="ECO:0007669"/>
    <property type="project" value="UniProtKB-SubCell"/>
</dbReference>
<feature type="region of interest" description="Disordered" evidence="8">
    <location>
        <begin position="1"/>
        <end position="28"/>
    </location>
</feature>
<feature type="compositionally biased region" description="Polar residues" evidence="8">
    <location>
        <begin position="11"/>
        <end position="28"/>
    </location>
</feature>
<name>A0A8K0TV74_9PEZI</name>
<evidence type="ECO:0000256" key="5">
    <source>
        <dbReference type="ARBA" id="ARBA00022857"/>
    </source>
</evidence>
<reference evidence="10" key="1">
    <citation type="journal article" date="2021" name="Nat. Commun.">
        <title>Genetic determinants of endophytism in the Arabidopsis root mycobiome.</title>
        <authorList>
            <person name="Mesny F."/>
            <person name="Miyauchi S."/>
            <person name="Thiergart T."/>
            <person name="Pickel B."/>
            <person name="Atanasova L."/>
            <person name="Karlsson M."/>
            <person name="Huettel B."/>
            <person name="Barry K.W."/>
            <person name="Haridas S."/>
            <person name="Chen C."/>
            <person name="Bauer D."/>
            <person name="Andreopoulos W."/>
            <person name="Pangilinan J."/>
            <person name="LaButti K."/>
            <person name="Riley R."/>
            <person name="Lipzen A."/>
            <person name="Clum A."/>
            <person name="Drula E."/>
            <person name="Henrissat B."/>
            <person name="Kohler A."/>
            <person name="Grigoriev I.V."/>
            <person name="Martin F.M."/>
            <person name="Hacquard S."/>
        </authorList>
    </citation>
    <scope>NUCLEOTIDE SEQUENCE</scope>
    <source>
        <strain evidence="10">MPI-CAGE-AT-0016</strain>
    </source>
</reference>
<proteinExistence type="inferred from homology"/>
<dbReference type="PANTHER" id="PTHR42748:SF31">
    <property type="entry name" value="NMRA-LIKE DOMAIN-CONTAINING PROTEIN-RELATED"/>
    <property type="match status" value="1"/>
</dbReference>
<dbReference type="PANTHER" id="PTHR42748">
    <property type="entry name" value="NITROGEN METABOLITE REPRESSION PROTEIN NMRA FAMILY MEMBER"/>
    <property type="match status" value="1"/>
</dbReference>
<dbReference type="SUPFAM" id="SSF51735">
    <property type="entry name" value="NAD(P)-binding Rossmann-fold domains"/>
    <property type="match status" value="1"/>
</dbReference>
<evidence type="ECO:0000256" key="8">
    <source>
        <dbReference type="SAM" id="MobiDB-lite"/>
    </source>
</evidence>
<sequence length="385" mass="41591">MLSSIPKPQHHTASNNSSNRPDSIYSGNTTLSTVGLPHVASNPLTLKQLKPRHFAKASATEYITTSLILTMAKRIITVFGATGKQGGSVVKKFLEDPKLQPEWAVRGVTRDVSSASAKALTAKGVEMVTANVDDKASLVKALSGSAAAFAMTNYWDKADMDLEIQQGKNLADAAKEAGVQHYIWSSLPNVTKVSGGVLKHVYHFDSKAIVEDYVRELGIPATFFLPGIFMSNFPGGMLRPAPDAGGAYRLRMPYAGDRPISLFDSGADSGAFVKAIVLRRDELLGKRVLASSGEVTGDEMVATFARLFPEAGKGAKFEEVSKDAYREATPGPDFIKEELLENMRLIGEFGYFGGESIEPSLALVEDRLTSWEDHLKASKAFADLK</sequence>
<keyword evidence="5" id="KW-0521">NADP</keyword>
<dbReference type="OrthoDB" id="300709at2759"/>
<evidence type="ECO:0000256" key="6">
    <source>
        <dbReference type="ARBA" id="ARBA00023242"/>
    </source>
</evidence>
<accession>A0A8K0TV74</accession>
<dbReference type="Pfam" id="PF05368">
    <property type="entry name" value="NmrA"/>
    <property type="match status" value="1"/>
</dbReference>
<dbReference type="AlphaFoldDB" id="A0A8K0TV74"/>
<keyword evidence="11" id="KW-1185">Reference proteome</keyword>
<evidence type="ECO:0000259" key="9">
    <source>
        <dbReference type="Pfam" id="PF05368"/>
    </source>
</evidence>
<organism evidence="10 11">
    <name type="scientific">Plectosphaerella cucumerina</name>
    <dbReference type="NCBI Taxonomy" id="40658"/>
    <lineage>
        <taxon>Eukaryota</taxon>
        <taxon>Fungi</taxon>
        <taxon>Dikarya</taxon>
        <taxon>Ascomycota</taxon>
        <taxon>Pezizomycotina</taxon>
        <taxon>Sordariomycetes</taxon>
        <taxon>Hypocreomycetidae</taxon>
        <taxon>Glomerellales</taxon>
        <taxon>Plectosphaerellaceae</taxon>
        <taxon>Plectosphaerella</taxon>
    </lineage>
</organism>
<evidence type="ECO:0000256" key="7">
    <source>
        <dbReference type="ARBA" id="ARBA00040296"/>
    </source>
</evidence>
<dbReference type="Gene3D" id="3.90.25.10">
    <property type="entry name" value="UDP-galactose 4-epimerase, domain 1"/>
    <property type="match status" value="1"/>
</dbReference>